<dbReference type="Gene3D" id="1.20.120.1630">
    <property type="match status" value="1"/>
</dbReference>
<sequence length="149" mass="17335">MIKKADKIYVSIQALLFILYIIPIKIFQLHIVAVFRYAGILFSLTGILIASIALLQLNKFLTAFPTPKQNSRLLKSGVYKYVRHPVYSGIILTSTGYGLFAQDVWKLLIAASLFILFYFKSKYEESLLLKHFKQYEAYQKNSYRFFPFL</sequence>
<evidence type="ECO:0000256" key="3">
    <source>
        <dbReference type="ARBA" id="ARBA00022989"/>
    </source>
</evidence>
<feature type="transmembrane region" description="Helical" evidence="5">
    <location>
        <begin position="104"/>
        <end position="121"/>
    </location>
</feature>
<dbReference type="AlphaFoldDB" id="A0A1J5SFZ0"/>
<comment type="caution">
    <text evidence="6">The sequence shown here is derived from an EMBL/GenBank/DDBJ whole genome shotgun (WGS) entry which is preliminary data.</text>
</comment>
<evidence type="ECO:0000256" key="5">
    <source>
        <dbReference type="SAM" id="Phobius"/>
    </source>
</evidence>
<dbReference type="PANTHER" id="PTHR43847">
    <property type="entry name" value="BLL3993 PROTEIN"/>
    <property type="match status" value="1"/>
</dbReference>
<dbReference type="Pfam" id="PF04191">
    <property type="entry name" value="PEMT"/>
    <property type="match status" value="1"/>
</dbReference>
<accession>A0A1J5SFZ0</accession>
<dbReference type="InterPro" id="IPR007318">
    <property type="entry name" value="Phopholipid_MeTrfase"/>
</dbReference>
<protein>
    <submittedName>
        <fullName evidence="6">Isoprenylcysteine carboxyl methyltransferase (ICMT) family protein</fullName>
    </submittedName>
</protein>
<dbReference type="InterPro" id="IPR052527">
    <property type="entry name" value="Metal_cation-efflux_comp"/>
</dbReference>
<dbReference type="GO" id="GO:0012505">
    <property type="term" value="C:endomembrane system"/>
    <property type="evidence" value="ECO:0007669"/>
    <property type="project" value="UniProtKB-SubCell"/>
</dbReference>
<keyword evidence="6" id="KW-0808">Transferase</keyword>
<evidence type="ECO:0000256" key="1">
    <source>
        <dbReference type="ARBA" id="ARBA00004127"/>
    </source>
</evidence>
<evidence type="ECO:0000313" key="6">
    <source>
        <dbReference type="EMBL" id="OIR02936.1"/>
    </source>
</evidence>
<dbReference type="EMBL" id="MLJW01000070">
    <property type="protein sequence ID" value="OIR02936.1"/>
    <property type="molecule type" value="Genomic_DNA"/>
</dbReference>
<keyword evidence="2 5" id="KW-0812">Transmembrane</keyword>
<keyword evidence="4 5" id="KW-0472">Membrane</keyword>
<reference evidence="6" key="1">
    <citation type="submission" date="2016-10" db="EMBL/GenBank/DDBJ databases">
        <title>Sequence of Gallionella enrichment culture.</title>
        <authorList>
            <person name="Poehlein A."/>
            <person name="Muehling M."/>
            <person name="Daniel R."/>
        </authorList>
    </citation>
    <scope>NUCLEOTIDE SEQUENCE</scope>
</reference>
<evidence type="ECO:0000256" key="2">
    <source>
        <dbReference type="ARBA" id="ARBA00022692"/>
    </source>
</evidence>
<feature type="transmembrane region" description="Helical" evidence="5">
    <location>
        <begin position="12"/>
        <end position="31"/>
    </location>
</feature>
<gene>
    <name evidence="6" type="ORF">GALL_149360</name>
</gene>
<dbReference type="PANTHER" id="PTHR43847:SF1">
    <property type="entry name" value="BLL3993 PROTEIN"/>
    <property type="match status" value="1"/>
</dbReference>
<name>A0A1J5SFZ0_9ZZZZ</name>
<dbReference type="GO" id="GO:0032259">
    <property type="term" value="P:methylation"/>
    <property type="evidence" value="ECO:0007669"/>
    <property type="project" value="UniProtKB-KW"/>
</dbReference>
<feature type="transmembrane region" description="Helical" evidence="5">
    <location>
        <begin position="37"/>
        <end position="57"/>
    </location>
</feature>
<keyword evidence="6" id="KW-0489">Methyltransferase</keyword>
<comment type="subcellular location">
    <subcellularLocation>
        <location evidence="1">Endomembrane system</location>
        <topology evidence="1">Multi-pass membrane protein</topology>
    </subcellularLocation>
</comment>
<organism evidence="6">
    <name type="scientific">mine drainage metagenome</name>
    <dbReference type="NCBI Taxonomy" id="410659"/>
    <lineage>
        <taxon>unclassified sequences</taxon>
        <taxon>metagenomes</taxon>
        <taxon>ecological metagenomes</taxon>
    </lineage>
</organism>
<proteinExistence type="predicted"/>
<evidence type="ECO:0000256" key="4">
    <source>
        <dbReference type="ARBA" id="ARBA00023136"/>
    </source>
</evidence>
<keyword evidence="3 5" id="KW-1133">Transmembrane helix</keyword>
<dbReference type="GO" id="GO:0008168">
    <property type="term" value="F:methyltransferase activity"/>
    <property type="evidence" value="ECO:0007669"/>
    <property type="project" value="UniProtKB-KW"/>
</dbReference>